<dbReference type="PANTHER" id="PTHR43335">
    <property type="entry name" value="ABC TRANSPORTER, ATP-BINDING PROTEIN"/>
    <property type="match status" value="1"/>
</dbReference>
<evidence type="ECO:0000256" key="4">
    <source>
        <dbReference type="ARBA" id="ARBA00022840"/>
    </source>
</evidence>
<evidence type="ECO:0000313" key="7">
    <source>
        <dbReference type="Proteomes" id="UP000557204"/>
    </source>
</evidence>
<evidence type="ECO:0000256" key="3">
    <source>
        <dbReference type="ARBA" id="ARBA00022741"/>
    </source>
</evidence>
<protein>
    <submittedName>
        <fullName evidence="6">ATP-binding cassette domain-containing protein</fullName>
    </submittedName>
</protein>
<dbReference type="PROSITE" id="PS50893">
    <property type="entry name" value="ABC_TRANSPORTER_2"/>
    <property type="match status" value="1"/>
</dbReference>
<dbReference type="SMART" id="SM00382">
    <property type="entry name" value="AAA"/>
    <property type="match status" value="1"/>
</dbReference>
<reference evidence="6 7" key="1">
    <citation type="submission" date="2020-05" db="EMBL/GenBank/DDBJ databases">
        <title>Genome sequence of Isoptericola sp. JC619 isolated from Chilika lagoon, India.</title>
        <authorList>
            <person name="Kumar D."/>
            <person name="Appam K."/>
            <person name="Gandham S."/>
            <person name="Uppada J."/>
            <person name="Sasikala C."/>
            <person name="Venkata Ramana C."/>
        </authorList>
    </citation>
    <scope>NUCLEOTIDE SEQUENCE [LARGE SCALE GENOMIC DNA]</scope>
    <source>
        <strain evidence="6 7">JC619</strain>
    </source>
</reference>
<dbReference type="RefSeq" id="WP_171248350.1">
    <property type="nucleotide sequence ID" value="NZ_JABFAJ010000026.1"/>
</dbReference>
<keyword evidence="2" id="KW-0813">Transport</keyword>
<evidence type="ECO:0000313" key="6">
    <source>
        <dbReference type="EMBL" id="NNU28802.1"/>
    </source>
</evidence>
<proteinExistence type="inferred from homology"/>
<dbReference type="Pfam" id="PF00005">
    <property type="entry name" value="ABC_tran"/>
    <property type="match status" value="1"/>
</dbReference>
<accession>A0A849JZU1</accession>
<evidence type="ECO:0000256" key="2">
    <source>
        <dbReference type="ARBA" id="ARBA00022448"/>
    </source>
</evidence>
<evidence type="ECO:0000259" key="5">
    <source>
        <dbReference type="PROSITE" id="PS50893"/>
    </source>
</evidence>
<feature type="domain" description="ABC transporter" evidence="5">
    <location>
        <begin position="9"/>
        <end position="239"/>
    </location>
</feature>
<dbReference type="GO" id="GO:0005524">
    <property type="term" value="F:ATP binding"/>
    <property type="evidence" value="ECO:0007669"/>
    <property type="project" value="UniProtKB-KW"/>
</dbReference>
<dbReference type="Gene3D" id="3.40.50.300">
    <property type="entry name" value="P-loop containing nucleotide triphosphate hydrolases"/>
    <property type="match status" value="1"/>
</dbReference>
<keyword evidence="3" id="KW-0547">Nucleotide-binding</keyword>
<dbReference type="InterPro" id="IPR003439">
    <property type="entry name" value="ABC_transporter-like_ATP-bd"/>
</dbReference>
<dbReference type="InterPro" id="IPR003593">
    <property type="entry name" value="AAA+_ATPase"/>
</dbReference>
<comment type="similarity">
    <text evidence="1">Belongs to the ABC transporter superfamily.</text>
</comment>
<keyword evidence="7" id="KW-1185">Reference proteome</keyword>
<evidence type="ECO:0000256" key="1">
    <source>
        <dbReference type="ARBA" id="ARBA00005417"/>
    </source>
</evidence>
<dbReference type="PANTHER" id="PTHR43335:SF4">
    <property type="entry name" value="ABC TRANSPORTER, ATP-BINDING PROTEIN"/>
    <property type="match status" value="1"/>
</dbReference>
<dbReference type="AlphaFoldDB" id="A0A849JZU1"/>
<organism evidence="6 7">
    <name type="scientific">Isoptericola sediminis</name>
    <dbReference type="NCBI Taxonomy" id="2733572"/>
    <lineage>
        <taxon>Bacteria</taxon>
        <taxon>Bacillati</taxon>
        <taxon>Actinomycetota</taxon>
        <taxon>Actinomycetes</taxon>
        <taxon>Micrococcales</taxon>
        <taxon>Promicromonosporaceae</taxon>
        <taxon>Isoptericola</taxon>
    </lineage>
</organism>
<dbReference type="InterPro" id="IPR017871">
    <property type="entry name" value="ABC_transporter-like_CS"/>
</dbReference>
<dbReference type="SUPFAM" id="SSF52540">
    <property type="entry name" value="P-loop containing nucleoside triphosphate hydrolases"/>
    <property type="match status" value="1"/>
</dbReference>
<keyword evidence="4 6" id="KW-0067">ATP-binding</keyword>
<gene>
    <name evidence="6" type="ORF">HLI28_14810</name>
</gene>
<dbReference type="Proteomes" id="UP000557204">
    <property type="component" value="Unassembled WGS sequence"/>
</dbReference>
<comment type="caution">
    <text evidence="6">The sequence shown here is derived from an EMBL/GenBank/DDBJ whole genome shotgun (WGS) entry which is preliminary data.</text>
</comment>
<dbReference type="PROSITE" id="PS00211">
    <property type="entry name" value="ABC_TRANSPORTER_1"/>
    <property type="match status" value="1"/>
</dbReference>
<dbReference type="GO" id="GO:0016887">
    <property type="term" value="F:ATP hydrolysis activity"/>
    <property type="evidence" value="ECO:0007669"/>
    <property type="project" value="InterPro"/>
</dbReference>
<dbReference type="InterPro" id="IPR027417">
    <property type="entry name" value="P-loop_NTPase"/>
</dbReference>
<name>A0A849JZU1_9MICO</name>
<dbReference type="EMBL" id="JABFAJ010000026">
    <property type="protein sequence ID" value="NNU28802.1"/>
    <property type="molecule type" value="Genomic_DNA"/>
</dbReference>
<sequence>MVIDGELAVETRGLRKSFRTLRGRRVGVENLDLRVPVGGVHGFLGPNGSGKTTTIRMLLGLARPDRGTATIFGHEVPRHLPDVVGRVGAIVESPRFFPAFTGRSNLRLLADAIGTPRDRVDAVLEEVGLSGRAGDPYRTYSLGMKQRLAIGATLLKDPDLLIFDEPTNGLDPAGIHEIRRTMRDLADRGRTVLVSSHILAEVQQVADSVSIVARGRLIAEGRVADLVAGQAGQAVRVGLASDEVAVAASVLGARGLSVERDGAALVVEGAGAAAVNRMLGEQGVWARELAPRQVDLESVFLGLTQTETAGESV</sequence>